<protein>
    <submittedName>
        <fullName evidence="6">Crp/Fnr family transcriptional regulator</fullName>
    </submittedName>
</protein>
<proteinExistence type="predicted"/>
<name>A0ABW3I1Q5_9FLAO</name>
<dbReference type="SMART" id="SM00419">
    <property type="entry name" value="HTH_CRP"/>
    <property type="match status" value="1"/>
</dbReference>
<evidence type="ECO:0000313" key="7">
    <source>
        <dbReference type="Proteomes" id="UP001596997"/>
    </source>
</evidence>
<dbReference type="Gene3D" id="1.10.10.10">
    <property type="entry name" value="Winged helix-like DNA-binding domain superfamily/Winged helix DNA-binding domain"/>
    <property type="match status" value="1"/>
</dbReference>
<dbReference type="RefSeq" id="WP_377714877.1">
    <property type="nucleotide sequence ID" value="NZ_JBHTJM010000008.1"/>
</dbReference>
<dbReference type="PROSITE" id="PS51063">
    <property type="entry name" value="HTH_CRP_2"/>
    <property type="match status" value="1"/>
</dbReference>
<keyword evidence="2" id="KW-0238">DNA-binding</keyword>
<dbReference type="Gene3D" id="2.60.120.10">
    <property type="entry name" value="Jelly Rolls"/>
    <property type="match status" value="1"/>
</dbReference>
<keyword evidence="7" id="KW-1185">Reference proteome</keyword>
<dbReference type="CDD" id="cd00038">
    <property type="entry name" value="CAP_ED"/>
    <property type="match status" value="1"/>
</dbReference>
<dbReference type="PRINTS" id="PR00034">
    <property type="entry name" value="HTHCRP"/>
</dbReference>
<dbReference type="Proteomes" id="UP001596997">
    <property type="component" value="Unassembled WGS sequence"/>
</dbReference>
<dbReference type="SMART" id="SM00100">
    <property type="entry name" value="cNMP"/>
    <property type="match status" value="1"/>
</dbReference>
<dbReference type="InterPro" id="IPR018490">
    <property type="entry name" value="cNMP-bd_dom_sf"/>
</dbReference>
<dbReference type="InterPro" id="IPR012318">
    <property type="entry name" value="HTH_CRP"/>
</dbReference>
<dbReference type="PANTHER" id="PTHR24567:SF26">
    <property type="entry name" value="REGULATORY PROTEIN YEIL"/>
    <property type="match status" value="1"/>
</dbReference>
<feature type="domain" description="HTH crp-type" evidence="5">
    <location>
        <begin position="148"/>
        <end position="219"/>
    </location>
</feature>
<dbReference type="PROSITE" id="PS50042">
    <property type="entry name" value="CNMP_BINDING_3"/>
    <property type="match status" value="1"/>
</dbReference>
<dbReference type="Pfam" id="PF13545">
    <property type="entry name" value="HTH_Crp_2"/>
    <property type="match status" value="1"/>
</dbReference>
<evidence type="ECO:0000259" key="4">
    <source>
        <dbReference type="PROSITE" id="PS50042"/>
    </source>
</evidence>
<dbReference type="PANTHER" id="PTHR24567">
    <property type="entry name" value="CRP FAMILY TRANSCRIPTIONAL REGULATORY PROTEIN"/>
    <property type="match status" value="1"/>
</dbReference>
<evidence type="ECO:0000256" key="2">
    <source>
        <dbReference type="ARBA" id="ARBA00023125"/>
    </source>
</evidence>
<keyword evidence="1" id="KW-0805">Transcription regulation</keyword>
<dbReference type="InterPro" id="IPR050397">
    <property type="entry name" value="Env_Response_Regulators"/>
</dbReference>
<dbReference type="InterPro" id="IPR036390">
    <property type="entry name" value="WH_DNA-bd_sf"/>
</dbReference>
<reference evidence="7" key="1">
    <citation type="journal article" date="2019" name="Int. J. Syst. Evol. Microbiol.">
        <title>The Global Catalogue of Microorganisms (GCM) 10K type strain sequencing project: providing services to taxonomists for standard genome sequencing and annotation.</title>
        <authorList>
            <consortium name="The Broad Institute Genomics Platform"/>
            <consortium name="The Broad Institute Genome Sequencing Center for Infectious Disease"/>
            <person name="Wu L."/>
            <person name="Ma J."/>
        </authorList>
    </citation>
    <scope>NUCLEOTIDE SEQUENCE [LARGE SCALE GENOMIC DNA]</scope>
    <source>
        <strain evidence="7">CCUG 62114</strain>
    </source>
</reference>
<evidence type="ECO:0000259" key="5">
    <source>
        <dbReference type="PROSITE" id="PS51063"/>
    </source>
</evidence>
<gene>
    <name evidence="6" type="ORF">ACFQ1O_07230</name>
</gene>
<evidence type="ECO:0000256" key="3">
    <source>
        <dbReference type="ARBA" id="ARBA00023163"/>
    </source>
</evidence>
<organism evidence="6 7">
    <name type="scientific">Pseudofulvibacter geojedonensis</name>
    <dbReference type="NCBI Taxonomy" id="1123758"/>
    <lineage>
        <taxon>Bacteria</taxon>
        <taxon>Pseudomonadati</taxon>
        <taxon>Bacteroidota</taxon>
        <taxon>Flavobacteriia</taxon>
        <taxon>Flavobacteriales</taxon>
        <taxon>Flavobacteriaceae</taxon>
        <taxon>Pseudofulvibacter</taxon>
    </lineage>
</organism>
<feature type="domain" description="Cyclic nucleotide-binding" evidence="4">
    <location>
        <begin position="14"/>
        <end position="117"/>
    </location>
</feature>
<dbReference type="InterPro" id="IPR000595">
    <property type="entry name" value="cNMP-bd_dom"/>
</dbReference>
<dbReference type="SUPFAM" id="SSF46785">
    <property type="entry name" value="Winged helix' DNA-binding domain"/>
    <property type="match status" value="1"/>
</dbReference>
<dbReference type="InterPro" id="IPR036388">
    <property type="entry name" value="WH-like_DNA-bd_sf"/>
</dbReference>
<comment type="caution">
    <text evidence="6">The sequence shown here is derived from an EMBL/GenBank/DDBJ whole genome shotgun (WGS) entry which is preliminary data.</text>
</comment>
<dbReference type="EMBL" id="JBHTJM010000008">
    <property type="protein sequence ID" value="MFD0963794.1"/>
    <property type="molecule type" value="Genomic_DNA"/>
</dbReference>
<sequence length="228" mass="25186">MGKCQQCIIRHFNSFKTLTTEELMCISNAKSEVVFKKGQVVFTEGSSINGVFCVKSGKCKLTKLNSNGKEQIIRFVKGGDVLGYRSVVVDEPVSLTVTALDEMKACFIPKSDIMEALETNPKFTIDMMKTACSDLKDANMTISSMAQKTVKERTADSLLFLHETFDTNDEGYIDIQLSREEIASVIGTATESAIRLLSQFKKDGLIDLKGKNIKVLNIPKLTSISEGF</sequence>
<accession>A0ABW3I1Q5</accession>
<dbReference type="InterPro" id="IPR014710">
    <property type="entry name" value="RmlC-like_jellyroll"/>
</dbReference>
<dbReference type="SUPFAM" id="SSF51206">
    <property type="entry name" value="cAMP-binding domain-like"/>
    <property type="match status" value="1"/>
</dbReference>
<dbReference type="Pfam" id="PF00027">
    <property type="entry name" value="cNMP_binding"/>
    <property type="match status" value="1"/>
</dbReference>
<evidence type="ECO:0000313" key="6">
    <source>
        <dbReference type="EMBL" id="MFD0963794.1"/>
    </source>
</evidence>
<evidence type="ECO:0000256" key="1">
    <source>
        <dbReference type="ARBA" id="ARBA00023015"/>
    </source>
</evidence>
<keyword evidence="3" id="KW-0804">Transcription</keyword>